<evidence type="ECO:0000313" key="8">
    <source>
        <dbReference type="Proteomes" id="UP000756346"/>
    </source>
</evidence>
<keyword evidence="7" id="KW-0503">Monooxygenase</keyword>
<dbReference type="GO" id="GO:0050661">
    <property type="term" value="F:NADP binding"/>
    <property type="evidence" value="ECO:0007669"/>
    <property type="project" value="InterPro"/>
</dbReference>
<dbReference type="PANTHER" id="PTHR23023">
    <property type="entry name" value="DIMETHYLANILINE MONOOXYGENASE"/>
    <property type="match status" value="1"/>
</dbReference>
<evidence type="ECO:0000256" key="4">
    <source>
        <dbReference type="ARBA" id="ARBA00022857"/>
    </source>
</evidence>
<comment type="caution">
    <text evidence="7">The sequence shown here is derived from an EMBL/GenBank/DDBJ whole genome shotgun (WGS) entry which is preliminary data.</text>
</comment>
<dbReference type="GO" id="GO:0050660">
    <property type="term" value="F:flavin adenine dinucleotide binding"/>
    <property type="evidence" value="ECO:0007669"/>
    <property type="project" value="InterPro"/>
</dbReference>
<evidence type="ECO:0000256" key="2">
    <source>
        <dbReference type="ARBA" id="ARBA00022630"/>
    </source>
</evidence>
<dbReference type="PIRSF" id="PIRSF000332">
    <property type="entry name" value="FMO"/>
    <property type="match status" value="1"/>
</dbReference>
<name>A0A9P9BNV4_9PEZI</name>
<dbReference type="Gene3D" id="3.50.50.60">
    <property type="entry name" value="FAD/NAD(P)-binding domain"/>
    <property type="match status" value="1"/>
</dbReference>
<evidence type="ECO:0000313" key="7">
    <source>
        <dbReference type="EMBL" id="KAH7028121.1"/>
    </source>
</evidence>
<dbReference type="InterPro" id="IPR000960">
    <property type="entry name" value="Flavin_mOase"/>
</dbReference>
<dbReference type="InterPro" id="IPR020946">
    <property type="entry name" value="Flavin_mOase-like"/>
</dbReference>
<dbReference type="InterPro" id="IPR050346">
    <property type="entry name" value="FMO-like"/>
</dbReference>
<dbReference type="GeneID" id="70189935"/>
<organism evidence="7 8">
    <name type="scientific">Microdochium trichocladiopsis</name>
    <dbReference type="NCBI Taxonomy" id="1682393"/>
    <lineage>
        <taxon>Eukaryota</taxon>
        <taxon>Fungi</taxon>
        <taxon>Dikarya</taxon>
        <taxon>Ascomycota</taxon>
        <taxon>Pezizomycotina</taxon>
        <taxon>Sordariomycetes</taxon>
        <taxon>Xylariomycetidae</taxon>
        <taxon>Xylariales</taxon>
        <taxon>Microdochiaceae</taxon>
        <taxon>Microdochium</taxon>
    </lineage>
</organism>
<protein>
    <submittedName>
        <fullName evidence="7">Dimethylaniline monooxygenase</fullName>
    </submittedName>
</protein>
<keyword evidence="8" id="KW-1185">Reference proteome</keyword>
<keyword evidence="4" id="KW-0521">NADP</keyword>
<dbReference type="OrthoDB" id="2915840at2759"/>
<evidence type="ECO:0000256" key="5">
    <source>
        <dbReference type="ARBA" id="ARBA00023002"/>
    </source>
</evidence>
<feature type="compositionally biased region" description="Gly residues" evidence="6">
    <location>
        <begin position="126"/>
        <end position="135"/>
    </location>
</feature>
<feature type="region of interest" description="Disordered" evidence="6">
    <location>
        <begin position="123"/>
        <end position="149"/>
    </location>
</feature>
<keyword evidence="2" id="KW-0285">Flavoprotein</keyword>
<dbReference type="Pfam" id="PF00743">
    <property type="entry name" value="FMO-like"/>
    <property type="match status" value="1"/>
</dbReference>
<evidence type="ECO:0000256" key="3">
    <source>
        <dbReference type="ARBA" id="ARBA00022827"/>
    </source>
</evidence>
<dbReference type="SUPFAM" id="SSF51905">
    <property type="entry name" value="FAD/NAD(P)-binding domain"/>
    <property type="match status" value="2"/>
</dbReference>
<sequence length="592" mass="66145">MATRVDEQFDLVVIGAGLYGLASAKTHLALHPEQSRLVIESEATCGGTWSRDRLYPGLKTNNVWSSYEYPDFRMDRAKYGLERGKHIPAEVMHRYFTDYAEHFGVLQHIRFNTRVESAEAVPDNNNGGGGGGGGWIITTSSPSTASTTSRIHAKRLIVATGLTSQPNMPTFPGAESFTPPLFHARDFCNRRDILATARHAVVVGGAKSAIDAAYAFATSDVCTGGVDLLIRPSGRGPVWMSNVYATPLKRKVESLVLTRALSWFSPCPWGDEDGYSWVRRFLQATFLGNWLVRLLFFVIGSDVQQSSGLGRHPETKKLMPWNGALWVGSELGIWNYDEDCLALVREGKIRVHLAEVARLEGNKVVLDNGVQIETDVVVCATGWKKTSLPFRFVGFEPGLAQKGEEREALIKKADQQLLARFPILRDQPKLRPEQIARREKDAKHEAATRGEDAANEPLRNYRFIVPSQGVAARNIAFAGLISPFSTAISSHLQGLWITAFFDGKLRRAPPTDEKAVVDEIMLHTQFGKWRHPCSYGRQVPDMSFDSVPYADMLMNDLGLKVRRKSSVFQEWFRAYKPWDYAGVVDEYRALHE</sequence>
<evidence type="ECO:0000256" key="1">
    <source>
        <dbReference type="ARBA" id="ARBA00009183"/>
    </source>
</evidence>
<feature type="compositionally biased region" description="Low complexity" evidence="6">
    <location>
        <begin position="138"/>
        <end position="149"/>
    </location>
</feature>
<keyword evidence="3" id="KW-0274">FAD</keyword>
<dbReference type="GO" id="GO:0004499">
    <property type="term" value="F:N,N-dimethylaniline monooxygenase activity"/>
    <property type="evidence" value="ECO:0007669"/>
    <property type="project" value="InterPro"/>
</dbReference>
<dbReference type="EMBL" id="JAGTJQ010000007">
    <property type="protein sequence ID" value="KAH7028121.1"/>
    <property type="molecule type" value="Genomic_DNA"/>
</dbReference>
<dbReference type="RefSeq" id="XP_046010920.1">
    <property type="nucleotide sequence ID" value="XM_046160389.1"/>
</dbReference>
<reference evidence="7" key="1">
    <citation type="journal article" date="2021" name="Nat. Commun.">
        <title>Genetic determinants of endophytism in the Arabidopsis root mycobiome.</title>
        <authorList>
            <person name="Mesny F."/>
            <person name="Miyauchi S."/>
            <person name="Thiergart T."/>
            <person name="Pickel B."/>
            <person name="Atanasova L."/>
            <person name="Karlsson M."/>
            <person name="Huettel B."/>
            <person name="Barry K.W."/>
            <person name="Haridas S."/>
            <person name="Chen C."/>
            <person name="Bauer D."/>
            <person name="Andreopoulos W."/>
            <person name="Pangilinan J."/>
            <person name="LaButti K."/>
            <person name="Riley R."/>
            <person name="Lipzen A."/>
            <person name="Clum A."/>
            <person name="Drula E."/>
            <person name="Henrissat B."/>
            <person name="Kohler A."/>
            <person name="Grigoriev I.V."/>
            <person name="Martin F.M."/>
            <person name="Hacquard S."/>
        </authorList>
    </citation>
    <scope>NUCLEOTIDE SEQUENCE</scope>
    <source>
        <strain evidence="7">MPI-CAGE-CH-0230</strain>
    </source>
</reference>
<dbReference type="Proteomes" id="UP000756346">
    <property type="component" value="Unassembled WGS sequence"/>
</dbReference>
<gene>
    <name evidence="7" type="ORF">B0I36DRAFT_375685</name>
</gene>
<keyword evidence="5" id="KW-0560">Oxidoreductase</keyword>
<evidence type="ECO:0000256" key="6">
    <source>
        <dbReference type="SAM" id="MobiDB-lite"/>
    </source>
</evidence>
<dbReference type="InterPro" id="IPR036188">
    <property type="entry name" value="FAD/NAD-bd_sf"/>
</dbReference>
<accession>A0A9P9BNV4</accession>
<comment type="similarity">
    <text evidence="1">Belongs to the FMO family.</text>
</comment>
<proteinExistence type="inferred from homology"/>
<dbReference type="AlphaFoldDB" id="A0A9P9BNV4"/>